<keyword evidence="13" id="KW-1185">Reference proteome</keyword>
<keyword evidence="4" id="KW-0479">Metal-binding</keyword>
<dbReference type="PANTHER" id="PTHR37425">
    <property type="match status" value="1"/>
</dbReference>
<keyword evidence="6" id="KW-0378">Hydrolase</keyword>
<dbReference type="STRING" id="1247726.MIM_c27320"/>
<dbReference type="GO" id="GO:0006508">
    <property type="term" value="P:proteolysis"/>
    <property type="evidence" value="ECO:0007669"/>
    <property type="project" value="UniProtKB-KW"/>
</dbReference>
<dbReference type="InterPro" id="IPR006311">
    <property type="entry name" value="TAT_signal"/>
</dbReference>
<comment type="cofactor">
    <cofactor evidence="1">
        <name>Zn(2+)</name>
        <dbReference type="ChEBI" id="CHEBI:29105"/>
    </cofactor>
</comment>
<dbReference type="RefSeq" id="WP_025373449.1">
    <property type="nucleotide sequence ID" value="NZ_CP003915.1"/>
</dbReference>
<dbReference type="Gene3D" id="3.30.1380.10">
    <property type="match status" value="1"/>
</dbReference>
<name>W0PDH7_ADVMD</name>
<dbReference type="AlphaFoldDB" id="W0PDH7"/>
<comment type="pathway">
    <text evidence="2">Cell wall biogenesis; cell wall polysaccharide biosynthesis.</text>
</comment>
<sequence>MTFTPPQPQLHRRQFLRTSSSLFVAGAMFTIGTHTARANIAGSGFRQISLDNLHTNEKITLAYANGEAYIPAAMQRLNHFLRDHYSGAVGQMDPNLFDLVNKVRASLNTNVAIEVISGYRDPHTNERLRKTRGGGVAKRSLHMVGQAMDLRLKGVPLDELRDAAKELALGGVGYYPKDGFVHMDTGRVRSW</sequence>
<gene>
    <name evidence="12" type="ORF">MIM_c27320</name>
</gene>
<organism evidence="12 13">
    <name type="scientific">Advenella mimigardefordensis (strain DSM 17166 / LMG 22922 / DPN7)</name>
    <dbReference type="NCBI Taxonomy" id="1247726"/>
    <lineage>
        <taxon>Bacteria</taxon>
        <taxon>Pseudomonadati</taxon>
        <taxon>Pseudomonadota</taxon>
        <taxon>Betaproteobacteria</taxon>
        <taxon>Burkholderiales</taxon>
        <taxon>Alcaligenaceae</taxon>
    </lineage>
</organism>
<reference evidence="12 13" key="1">
    <citation type="journal article" date="2014" name="Microbiology">
        <title>Unravelling the complete genome sequence of Advenella mimigardefordensis strain DPN7T and novel insights in the catabolism of the xenobiotic polythioester precursor 3,3'-dithiodipropionate.</title>
        <authorList>
            <person name="Wubbeler J.H."/>
            <person name="Hiessl S."/>
            <person name="Schuldes J."/>
            <person name="Thurmer A."/>
            <person name="Daniel R."/>
            <person name="Steinbuchel A."/>
        </authorList>
    </citation>
    <scope>NUCLEOTIDE SEQUENCE [LARGE SCALE GENOMIC DNA]</scope>
    <source>
        <strain evidence="13">DSM 17166 / LMG 22922 / DPN7</strain>
    </source>
</reference>
<dbReference type="SUPFAM" id="SSF55166">
    <property type="entry name" value="Hedgehog/DD-peptidase"/>
    <property type="match status" value="1"/>
</dbReference>
<evidence type="ECO:0000313" key="13">
    <source>
        <dbReference type="Proteomes" id="UP000019095"/>
    </source>
</evidence>
<evidence type="ECO:0000256" key="6">
    <source>
        <dbReference type="ARBA" id="ARBA00022801"/>
    </source>
</evidence>
<keyword evidence="8" id="KW-0482">Metalloprotease</keyword>
<evidence type="ECO:0000256" key="2">
    <source>
        <dbReference type="ARBA" id="ARBA00004776"/>
    </source>
</evidence>
<dbReference type="KEGG" id="amim:MIM_c27320"/>
<keyword evidence="5" id="KW-0732">Signal</keyword>
<evidence type="ECO:0000256" key="4">
    <source>
        <dbReference type="ARBA" id="ARBA00022723"/>
    </source>
</evidence>
<accession>W0PDH7</accession>
<evidence type="ECO:0000313" key="12">
    <source>
        <dbReference type="EMBL" id="AHG64801.1"/>
    </source>
</evidence>
<proteinExistence type="inferred from homology"/>
<comment type="similarity">
    <text evidence="10">Belongs to the peptidase M15 family.</text>
</comment>
<dbReference type="OrthoDB" id="9782994at2"/>
<dbReference type="PROSITE" id="PS51318">
    <property type="entry name" value="TAT"/>
    <property type="match status" value="1"/>
</dbReference>
<protein>
    <recommendedName>
        <fullName evidence="11">Murein endopeptidase K</fullName>
    </recommendedName>
</protein>
<dbReference type="eggNOG" id="COG3108">
    <property type="taxonomic scope" value="Bacteria"/>
</dbReference>
<evidence type="ECO:0000256" key="7">
    <source>
        <dbReference type="ARBA" id="ARBA00022833"/>
    </source>
</evidence>
<evidence type="ECO:0000256" key="9">
    <source>
        <dbReference type="ARBA" id="ARBA00023316"/>
    </source>
</evidence>
<evidence type="ECO:0000256" key="10">
    <source>
        <dbReference type="ARBA" id="ARBA00093448"/>
    </source>
</evidence>
<dbReference type="EMBL" id="CP003915">
    <property type="protein sequence ID" value="AHG64801.1"/>
    <property type="molecule type" value="Genomic_DNA"/>
</dbReference>
<evidence type="ECO:0000256" key="11">
    <source>
        <dbReference type="ARBA" id="ARBA00093666"/>
    </source>
</evidence>
<evidence type="ECO:0000256" key="5">
    <source>
        <dbReference type="ARBA" id="ARBA00022729"/>
    </source>
</evidence>
<evidence type="ECO:0000256" key="1">
    <source>
        <dbReference type="ARBA" id="ARBA00001947"/>
    </source>
</evidence>
<dbReference type="InterPro" id="IPR010275">
    <property type="entry name" value="MepK"/>
</dbReference>
<dbReference type="GO" id="GO:0008237">
    <property type="term" value="F:metallopeptidase activity"/>
    <property type="evidence" value="ECO:0007669"/>
    <property type="project" value="UniProtKB-KW"/>
</dbReference>
<evidence type="ECO:0000256" key="3">
    <source>
        <dbReference type="ARBA" id="ARBA00022670"/>
    </source>
</evidence>
<dbReference type="PANTHER" id="PTHR37425:SF1">
    <property type="entry name" value="OUTER MEMBRANE PROTEIN"/>
    <property type="match status" value="1"/>
</dbReference>
<dbReference type="GO" id="GO:0046872">
    <property type="term" value="F:metal ion binding"/>
    <property type="evidence" value="ECO:0007669"/>
    <property type="project" value="UniProtKB-KW"/>
</dbReference>
<keyword evidence="3" id="KW-0645">Protease</keyword>
<dbReference type="InterPro" id="IPR009045">
    <property type="entry name" value="Zn_M74/Hedgehog-like"/>
</dbReference>
<dbReference type="HOGENOM" id="CLU_080400_1_2_4"/>
<dbReference type="Pfam" id="PF05951">
    <property type="entry name" value="Peptidase_M15_2"/>
    <property type="match status" value="1"/>
</dbReference>
<evidence type="ECO:0000256" key="8">
    <source>
        <dbReference type="ARBA" id="ARBA00023049"/>
    </source>
</evidence>
<dbReference type="Proteomes" id="UP000019095">
    <property type="component" value="Chromosome"/>
</dbReference>
<keyword evidence="7" id="KW-0862">Zinc</keyword>
<keyword evidence="9" id="KW-0961">Cell wall biogenesis/degradation</keyword>
<dbReference type="PATRIC" id="fig|1247726.3.peg.3001"/>
<dbReference type="GO" id="GO:0071555">
    <property type="term" value="P:cell wall organization"/>
    <property type="evidence" value="ECO:0007669"/>
    <property type="project" value="UniProtKB-KW"/>
</dbReference>